<dbReference type="EMBL" id="AWGJ01000005">
    <property type="protein sequence ID" value="ODN79341.1"/>
    <property type="molecule type" value="Genomic_DNA"/>
</dbReference>
<dbReference type="RefSeq" id="XP_018994188.1">
    <property type="nucleotide sequence ID" value="XM_019137162.1"/>
</dbReference>
<name>A0A1E3HUZ9_9TREE</name>
<feature type="compositionally biased region" description="Polar residues" evidence="1">
    <location>
        <begin position="9"/>
        <end position="18"/>
    </location>
</feature>
<protein>
    <submittedName>
        <fullName evidence="2">Uncharacterized protein</fullName>
    </submittedName>
</protein>
<organism evidence="2 3">
    <name type="scientific">Cryptococcus amylolentus CBS 6039</name>
    <dbReference type="NCBI Taxonomy" id="1295533"/>
    <lineage>
        <taxon>Eukaryota</taxon>
        <taxon>Fungi</taxon>
        <taxon>Dikarya</taxon>
        <taxon>Basidiomycota</taxon>
        <taxon>Agaricomycotina</taxon>
        <taxon>Tremellomycetes</taxon>
        <taxon>Tremellales</taxon>
        <taxon>Cryptococcaceae</taxon>
        <taxon>Cryptococcus</taxon>
    </lineage>
</organism>
<accession>A0A1E3HUZ9</accession>
<dbReference type="Proteomes" id="UP000094065">
    <property type="component" value="Unassembled WGS sequence"/>
</dbReference>
<keyword evidence="3" id="KW-1185">Reference proteome</keyword>
<evidence type="ECO:0000313" key="3">
    <source>
        <dbReference type="Proteomes" id="UP000094065"/>
    </source>
</evidence>
<dbReference type="GeneID" id="30154657"/>
<comment type="caution">
    <text evidence="2">The sequence shown here is derived from an EMBL/GenBank/DDBJ whole genome shotgun (WGS) entry which is preliminary data.</text>
</comment>
<evidence type="ECO:0000256" key="1">
    <source>
        <dbReference type="SAM" id="MobiDB-lite"/>
    </source>
</evidence>
<evidence type="ECO:0000313" key="2">
    <source>
        <dbReference type="EMBL" id="ODN79341.1"/>
    </source>
</evidence>
<sequence>MDWPEEPLQTFNTPSPSGSVLLASPLSDNSQGQRIEEAIWEVFRGVVEGGRVDCYIMWEGLWACQDWDENSNSPLDTFCHLEVRFDVQTCDCSAPIVLVLGRPFGGSRPPRVGTRSPSP</sequence>
<feature type="region of interest" description="Disordered" evidence="1">
    <location>
        <begin position="1"/>
        <end position="26"/>
    </location>
</feature>
<gene>
    <name evidence="2" type="ORF">L202_03348</name>
</gene>
<reference evidence="2 3" key="1">
    <citation type="submission" date="2016-06" db="EMBL/GenBank/DDBJ databases">
        <title>Evolution of pathogenesis and genome organization in the Tremellales.</title>
        <authorList>
            <person name="Cuomo C."/>
            <person name="Litvintseva A."/>
            <person name="Heitman J."/>
            <person name="Chen Y."/>
            <person name="Sun S."/>
            <person name="Springer D."/>
            <person name="Dromer F."/>
            <person name="Young S."/>
            <person name="Zeng Q."/>
            <person name="Chapman S."/>
            <person name="Gujja S."/>
            <person name="Saif S."/>
            <person name="Birren B."/>
        </authorList>
    </citation>
    <scope>NUCLEOTIDE SEQUENCE [LARGE SCALE GENOMIC DNA]</scope>
    <source>
        <strain evidence="2 3">CBS 6039</strain>
    </source>
</reference>
<dbReference type="AlphaFoldDB" id="A0A1E3HUZ9"/>
<proteinExistence type="predicted"/>